<protein>
    <submittedName>
        <fullName evidence="1">Uncharacterized protein</fullName>
    </submittedName>
</protein>
<dbReference type="EMBL" id="JAOYFB010000004">
    <property type="protein sequence ID" value="KAK4014246.1"/>
    <property type="molecule type" value="Genomic_DNA"/>
</dbReference>
<gene>
    <name evidence="1" type="ORF">OUZ56_026776</name>
</gene>
<comment type="caution">
    <text evidence="1">The sequence shown here is derived from an EMBL/GenBank/DDBJ whole genome shotgun (WGS) entry which is preliminary data.</text>
</comment>
<name>A0ABQ9ZNK2_9CRUS</name>
<reference evidence="1 2" key="1">
    <citation type="journal article" date="2023" name="Nucleic Acids Res.">
        <title>The hologenome of Daphnia magna reveals possible DNA methylation and microbiome-mediated evolution of the host genome.</title>
        <authorList>
            <person name="Chaturvedi A."/>
            <person name="Li X."/>
            <person name="Dhandapani V."/>
            <person name="Marshall H."/>
            <person name="Kissane S."/>
            <person name="Cuenca-Cambronero M."/>
            <person name="Asole G."/>
            <person name="Calvet F."/>
            <person name="Ruiz-Romero M."/>
            <person name="Marangio P."/>
            <person name="Guigo R."/>
            <person name="Rago D."/>
            <person name="Mirbahai L."/>
            <person name="Eastwood N."/>
            <person name="Colbourne J.K."/>
            <person name="Zhou J."/>
            <person name="Mallon E."/>
            <person name="Orsini L."/>
        </authorList>
    </citation>
    <scope>NUCLEOTIDE SEQUENCE [LARGE SCALE GENOMIC DNA]</scope>
    <source>
        <strain evidence="1">LRV0_1</strain>
    </source>
</reference>
<keyword evidence="2" id="KW-1185">Reference proteome</keyword>
<evidence type="ECO:0000313" key="1">
    <source>
        <dbReference type="EMBL" id="KAK4014246.1"/>
    </source>
</evidence>
<dbReference type="Proteomes" id="UP001234178">
    <property type="component" value="Unassembled WGS sequence"/>
</dbReference>
<sequence>MQTKCHWKDCKKMLSQRAKNYEPMTNSVESWILNHTSLTSGPGRLNRRPSRQQAKKSQIVRLMMNTLAGVLNRLNLSAAQGNAQAHYSVVAYLLDDETGVSSSAKTYK</sequence>
<proteinExistence type="predicted"/>
<accession>A0ABQ9ZNK2</accession>
<evidence type="ECO:0000313" key="2">
    <source>
        <dbReference type="Proteomes" id="UP001234178"/>
    </source>
</evidence>
<organism evidence="1 2">
    <name type="scientific">Daphnia magna</name>
    <dbReference type="NCBI Taxonomy" id="35525"/>
    <lineage>
        <taxon>Eukaryota</taxon>
        <taxon>Metazoa</taxon>
        <taxon>Ecdysozoa</taxon>
        <taxon>Arthropoda</taxon>
        <taxon>Crustacea</taxon>
        <taxon>Branchiopoda</taxon>
        <taxon>Diplostraca</taxon>
        <taxon>Cladocera</taxon>
        <taxon>Anomopoda</taxon>
        <taxon>Daphniidae</taxon>
        <taxon>Daphnia</taxon>
    </lineage>
</organism>